<evidence type="ECO:0000313" key="8">
    <source>
        <dbReference type="EMBL" id="HJG80933.1"/>
    </source>
</evidence>
<sequence>MLRMYQEIFALPGALKFSLAGLVARLPIAILGLGIVLFIQGETGSYEIAGLVTSVFMVVQAMTNPLIARLVDAHGQARIMVPVVCIHLVALSGLLASVLLDWWVGTVFLCAGLAGASVGSLGSLVRARWNAIVQSSRQLDTAFSWEAVADEILFVTGPVVVTALATLWIAPAGVLISGVATLAGALLFYPQKATEPAPRGRSVDRSGRVLTHPGIFVAVVCQVFLGVVFGAIDVIAVGFGDEQGAKAFAGIALSALAAGSLLAGAVYGAMDWRLQARFRFPLMLAALTAGSWLLLLANDMVLFAILLFVVGVGIAPSLIAVSSVIQTLAPPERLTESLAWISTALGFGVAIGSASAGSVIERLGAHEAIWIVAGCSTAALLIAGLGLRAMDPARTVTPHRPRRETIDTASLPAVVPQSTGDGSPDEARPGR</sequence>
<feature type="transmembrane region" description="Helical" evidence="6">
    <location>
        <begin position="368"/>
        <end position="387"/>
    </location>
</feature>
<evidence type="ECO:0000259" key="7">
    <source>
        <dbReference type="PROSITE" id="PS50850"/>
    </source>
</evidence>
<feature type="transmembrane region" description="Helical" evidence="6">
    <location>
        <begin position="167"/>
        <end position="189"/>
    </location>
</feature>
<dbReference type="EMBL" id="DYUK01000238">
    <property type="protein sequence ID" value="HJG80933.1"/>
    <property type="molecule type" value="Genomic_DNA"/>
</dbReference>
<feature type="transmembrane region" description="Helical" evidence="6">
    <location>
        <begin position="280"/>
        <end position="297"/>
    </location>
</feature>
<evidence type="ECO:0000256" key="2">
    <source>
        <dbReference type="ARBA" id="ARBA00022692"/>
    </source>
</evidence>
<dbReference type="PANTHER" id="PTHR23542:SF1">
    <property type="entry name" value="MAJOR FACILITATOR SUPERFAMILY (MFS) PROFILE DOMAIN-CONTAINING PROTEIN"/>
    <property type="match status" value="1"/>
</dbReference>
<feature type="transmembrane region" description="Helical" evidence="6">
    <location>
        <begin position="210"/>
        <end position="235"/>
    </location>
</feature>
<reference evidence="8" key="2">
    <citation type="submission" date="2021-09" db="EMBL/GenBank/DDBJ databases">
        <authorList>
            <person name="Gilroy R."/>
        </authorList>
    </citation>
    <scope>NUCLEOTIDE SEQUENCE</scope>
    <source>
        <strain evidence="8">ChiGjej5B5-7349</strain>
    </source>
</reference>
<keyword evidence="2 6" id="KW-0812">Transmembrane</keyword>
<feature type="transmembrane region" description="Helical" evidence="6">
    <location>
        <begin position="303"/>
        <end position="325"/>
    </location>
</feature>
<dbReference type="AlphaFoldDB" id="A0A921MF21"/>
<dbReference type="Pfam" id="PF07690">
    <property type="entry name" value="MFS_1"/>
    <property type="match status" value="1"/>
</dbReference>
<dbReference type="SUPFAM" id="SSF103473">
    <property type="entry name" value="MFS general substrate transporter"/>
    <property type="match status" value="1"/>
</dbReference>
<gene>
    <name evidence="8" type="ORF">K8V08_11035</name>
</gene>
<feature type="transmembrane region" description="Helical" evidence="6">
    <location>
        <begin position="247"/>
        <end position="268"/>
    </location>
</feature>
<evidence type="ECO:0000256" key="5">
    <source>
        <dbReference type="SAM" id="MobiDB-lite"/>
    </source>
</evidence>
<evidence type="ECO:0000256" key="6">
    <source>
        <dbReference type="SAM" id="Phobius"/>
    </source>
</evidence>
<dbReference type="PROSITE" id="PS50850">
    <property type="entry name" value="MFS"/>
    <property type="match status" value="1"/>
</dbReference>
<dbReference type="InterPro" id="IPR036259">
    <property type="entry name" value="MFS_trans_sf"/>
</dbReference>
<dbReference type="InterPro" id="IPR020846">
    <property type="entry name" value="MFS_dom"/>
</dbReference>
<dbReference type="InterPro" id="IPR011701">
    <property type="entry name" value="MFS"/>
</dbReference>
<feature type="domain" description="Major facilitator superfamily (MFS) profile" evidence="7">
    <location>
        <begin position="214"/>
        <end position="431"/>
    </location>
</feature>
<reference evidence="8" key="1">
    <citation type="journal article" date="2021" name="PeerJ">
        <title>Extensive microbial diversity within the chicken gut microbiome revealed by metagenomics and culture.</title>
        <authorList>
            <person name="Gilroy R."/>
            <person name="Ravi A."/>
            <person name="Getino M."/>
            <person name="Pursley I."/>
            <person name="Horton D.L."/>
            <person name="Alikhan N.F."/>
            <person name="Baker D."/>
            <person name="Gharbi K."/>
            <person name="Hall N."/>
            <person name="Watson M."/>
            <person name="Adriaenssens E.M."/>
            <person name="Foster-Nyarko E."/>
            <person name="Jarju S."/>
            <person name="Secka A."/>
            <person name="Antonio M."/>
            <person name="Oren A."/>
            <person name="Chaudhuri R.R."/>
            <person name="La Ragione R."/>
            <person name="Hildebrand F."/>
            <person name="Pallen M.J."/>
        </authorList>
    </citation>
    <scope>NUCLEOTIDE SEQUENCE</scope>
    <source>
        <strain evidence="8">ChiGjej5B5-7349</strain>
    </source>
</reference>
<evidence type="ECO:0000256" key="4">
    <source>
        <dbReference type="ARBA" id="ARBA00023136"/>
    </source>
</evidence>
<name>A0A921MF21_9MICO</name>
<dbReference type="GO" id="GO:0005886">
    <property type="term" value="C:plasma membrane"/>
    <property type="evidence" value="ECO:0007669"/>
    <property type="project" value="UniProtKB-SubCell"/>
</dbReference>
<dbReference type="Gene3D" id="1.20.1250.20">
    <property type="entry name" value="MFS general substrate transporter like domains"/>
    <property type="match status" value="2"/>
</dbReference>
<evidence type="ECO:0000256" key="3">
    <source>
        <dbReference type="ARBA" id="ARBA00022989"/>
    </source>
</evidence>
<evidence type="ECO:0000256" key="1">
    <source>
        <dbReference type="ARBA" id="ARBA00004651"/>
    </source>
</evidence>
<keyword evidence="3 6" id="KW-1133">Transmembrane helix</keyword>
<feature type="transmembrane region" description="Helical" evidence="6">
    <location>
        <begin position="337"/>
        <end position="356"/>
    </location>
</feature>
<dbReference type="Pfam" id="PF06779">
    <property type="entry name" value="MFS_4"/>
    <property type="match status" value="1"/>
</dbReference>
<dbReference type="Proteomes" id="UP000784435">
    <property type="component" value="Unassembled WGS sequence"/>
</dbReference>
<organism evidence="8 9">
    <name type="scientific">Brevibacterium senegalense</name>
    <dbReference type="NCBI Taxonomy" id="1033736"/>
    <lineage>
        <taxon>Bacteria</taxon>
        <taxon>Bacillati</taxon>
        <taxon>Actinomycetota</taxon>
        <taxon>Actinomycetes</taxon>
        <taxon>Micrococcales</taxon>
        <taxon>Brevibacteriaceae</taxon>
        <taxon>Brevibacterium</taxon>
    </lineage>
</organism>
<proteinExistence type="predicted"/>
<dbReference type="InterPro" id="IPR010645">
    <property type="entry name" value="MFS_4"/>
</dbReference>
<evidence type="ECO:0000313" key="9">
    <source>
        <dbReference type="Proteomes" id="UP000784435"/>
    </source>
</evidence>
<feature type="transmembrane region" description="Helical" evidence="6">
    <location>
        <begin position="79"/>
        <end position="96"/>
    </location>
</feature>
<dbReference type="PANTHER" id="PTHR23542">
    <property type="match status" value="1"/>
</dbReference>
<dbReference type="GO" id="GO:0022857">
    <property type="term" value="F:transmembrane transporter activity"/>
    <property type="evidence" value="ECO:0007669"/>
    <property type="project" value="InterPro"/>
</dbReference>
<feature type="transmembrane region" description="Helical" evidence="6">
    <location>
        <begin position="46"/>
        <end position="67"/>
    </location>
</feature>
<protein>
    <submittedName>
        <fullName evidence="8">MFS transporter</fullName>
    </submittedName>
</protein>
<feature type="transmembrane region" description="Helical" evidence="6">
    <location>
        <begin position="20"/>
        <end position="40"/>
    </location>
</feature>
<comment type="caution">
    <text evidence="8">The sequence shown here is derived from an EMBL/GenBank/DDBJ whole genome shotgun (WGS) entry which is preliminary data.</text>
</comment>
<keyword evidence="4 6" id="KW-0472">Membrane</keyword>
<comment type="subcellular location">
    <subcellularLocation>
        <location evidence="1">Cell membrane</location>
        <topology evidence="1">Multi-pass membrane protein</topology>
    </subcellularLocation>
</comment>
<feature type="region of interest" description="Disordered" evidence="5">
    <location>
        <begin position="396"/>
        <end position="431"/>
    </location>
</feature>
<accession>A0A921MF21</accession>